<dbReference type="InterPro" id="IPR013762">
    <property type="entry name" value="Integrase-like_cat_sf"/>
</dbReference>
<dbReference type="GO" id="GO:0003677">
    <property type="term" value="F:DNA binding"/>
    <property type="evidence" value="ECO:0007669"/>
    <property type="project" value="InterPro"/>
</dbReference>
<dbReference type="OrthoDB" id="8823540at2"/>
<name>A0A1M5J8K9_9GAMM</name>
<evidence type="ECO:0000256" key="1">
    <source>
        <dbReference type="ARBA" id="ARBA00023172"/>
    </source>
</evidence>
<dbReference type="STRING" id="1122206.SAMN02745753_03806"/>
<dbReference type="EMBL" id="FQVF01000020">
    <property type="protein sequence ID" value="SHG36908.1"/>
    <property type="molecule type" value="Genomic_DNA"/>
</dbReference>
<dbReference type="AlphaFoldDB" id="A0A1M5J8K9"/>
<dbReference type="SUPFAM" id="SSF56349">
    <property type="entry name" value="DNA breaking-rejoining enzymes"/>
    <property type="match status" value="1"/>
</dbReference>
<dbReference type="InterPro" id="IPR011010">
    <property type="entry name" value="DNA_brk_join_enz"/>
</dbReference>
<dbReference type="RefSeq" id="WP_007146129.1">
    <property type="nucleotide sequence ID" value="NZ_FQVF01000020.1"/>
</dbReference>
<proteinExistence type="predicted"/>
<protein>
    <submittedName>
        <fullName evidence="2">Phage integrase family protein</fullName>
    </submittedName>
</protein>
<gene>
    <name evidence="2" type="ORF">SAMN02745753_03806</name>
</gene>
<dbReference type="Gene3D" id="1.10.443.10">
    <property type="entry name" value="Intergrase catalytic core"/>
    <property type="match status" value="1"/>
</dbReference>
<keyword evidence="1" id="KW-0233">DNA recombination</keyword>
<dbReference type="CDD" id="cd00397">
    <property type="entry name" value="DNA_BRE_C"/>
    <property type="match status" value="1"/>
</dbReference>
<evidence type="ECO:0000313" key="3">
    <source>
        <dbReference type="Proteomes" id="UP000184517"/>
    </source>
</evidence>
<dbReference type="GO" id="GO:0015074">
    <property type="term" value="P:DNA integration"/>
    <property type="evidence" value="ECO:0007669"/>
    <property type="project" value="InterPro"/>
</dbReference>
<evidence type="ECO:0000313" key="2">
    <source>
        <dbReference type="EMBL" id="SHG36908.1"/>
    </source>
</evidence>
<sequence>MARRRFNSSKHFRSQARVVYIKKFQEGKAIYTNPAGCLEDGWQWERKPGFWPEMPVILNGNGVPWDLGNAYLLCHLNTALRSKMESIKDRAKSLCFYLKFIEDEDLDLLEFPAQTRRRPTYLFRYKLQELIDLGMAPSTASKHVGHVIAFYRGILNHNLVDESRIGSRPFRSFKRYVQTLNNEGLSRFKEVQTTDISIKVTKAETRPDRIMDGGELRPLSIAEQQAIMWGLERKYCSVATELIMLTMLNTGARIQSACTLRVGHIKEAYDELKRTGKSWVFIHSHRSRFPIDTKFGKPNNFRFPKTLIEKLFVYINSELNAKRMKSSFFGLSDENYVFLTEQSNPFYSSRSEIRKRQDEAAHWVVNAPAFSPQNGSTFRANIRNFIARVRQDRPELDEFAPHDLRATFGMNIVRKLANDPEKRFTTTHMELAVKTALNHNDIATSRLYVNFDETLLNVNSINEMHEAIILDGYKVLEAIYGENRV</sequence>
<organism evidence="2 3">
    <name type="scientific">Marinomonas polaris DSM 16579</name>
    <dbReference type="NCBI Taxonomy" id="1122206"/>
    <lineage>
        <taxon>Bacteria</taxon>
        <taxon>Pseudomonadati</taxon>
        <taxon>Pseudomonadota</taxon>
        <taxon>Gammaproteobacteria</taxon>
        <taxon>Oceanospirillales</taxon>
        <taxon>Oceanospirillaceae</taxon>
        <taxon>Marinomonas</taxon>
    </lineage>
</organism>
<accession>A0A1M5J8K9</accession>
<dbReference type="GO" id="GO:0006310">
    <property type="term" value="P:DNA recombination"/>
    <property type="evidence" value="ECO:0007669"/>
    <property type="project" value="UniProtKB-KW"/>
</dbReference>
<keyword evidence="3" id="KW-1185">Reference proteome</keyword>
<reference evidence="3" key="1">
    <citation type="submission" date="2016-11" db="EMBL/GenBank/DDBJ databases">
        <authorList>
            <person name="Varghese N."/>
            <person name="Submissions S."/>
        </authorList>
    </citation>
    <scope>NUCLEOTIDE SEQUENCE [LARGE SCALE GENOMIC DNA]</scope>
    <source>
        <strain evidence="3">DSM 16579</strain>
    </source>
</reference>
<dbReference type="Proteomes" id="UP000184517">
    <property type="component" value="Unassembled WGS sequence"/>
</dbReference>